<dbReference type="EMBL" id="JAKRKC020000001">
    <property type="protein sequence ID" value="MCK2214281.1"/>
    <property type="molecule type" value="Genomic_DNA"/>
</dbReference>
<dbReference type="RefSeq" id="WP_242380726.1">
    <property type="nucleotide sequence ID" value="NZ_JAKRKC020000001.1"/>
</dbReference>
<sequence>MGRSIFAPRPPRRAREATPEQLIATGALGGRGYDPVDGESGWTRMGTSLREVPHWTQEKARDASVAAYRSNPMARAVIETYVSFCVGDKGVSFEATNADVREVVEEFWNDPRNRVGDLQELWLRDQMITGETLLELLQGRHSGVVRYNPIEPSLISEVSLLHGNPLWPHEVKVRQADGGDLAYTVVAVDDVTGLRDGEAMFWAPNKTLLSDRRGMPFLMPILDWLDSYDAILSNLIDRTALARYFVWDVTVEGDQGHVDAFVAARGGTHVPPSGSMEVHNQSVKWEAKHAETGAQEDSIAGKSVLTVIAGGAGLAKTWLADPEDSNRATSLTMAEPVRRRVGGLQKTWLAYQTELCRFVVDRAVAAKRLQPEVEATDPKTGESYRIPAAQCVTVVGPEIAAADSELTASVLLNLSTGLEKLVEMGALSREAASVAARKAWEDYVGIPWSADLAAPDAELDDIATAVDDAGPGAGQLIALPGAGGGTP</sequence>
<protein>
    <recommendedName>
        <fullName evidence="3">Phage portal protein</fullName>
    </recommendedName>
</protein>
<accession>A0ABT0FPR8</accession>
<evidence type="ECO:0000313" key="1">
    <source>
        <dbReference type="EMBL" id="MCK2214281.1"/>
    </source>
</evidence>
<organism evidence="1 2">
    <name type="scientific">Actinomadura luzonensis</name>
    <dbReference type="NCBI Taxonomy" id="2805427"/>
    <lineage>
        <taxon>Bacteria</taxon>
        <taxon>Bacillati</taxon>
        <taxon>Actinomycetota</taxon>
        <taxon>Actinomycetes</taxon>
        <taxon>Streptosporangiales</taxon>
        <taxon>Thermomonosporaceae</taxon>
        <taxon>Actinomadura</taxon>
    </lineage>
</organism>
<keyword evidence="2" id="KW-1185">Reference proteome</keyword>
<proteinExistence type="predicted"/>
<gene>
    <name evidence="1" type="ORF">MF672_010830</name>
</gene>
<evidence type="ECO:0008006" key="3">
    <source>
        <dbReference type="Google" id="ProtNLM"/>
    </source>
</evidence>
<reference evidence="1 2" key="1">
    <citation type="submission" date="2022-04" db="EMBL/GenBank/DDBJ databases">
        <title>Genome draft of Actinomadura sp. ATCC 31491.</title>
        <authorList>
            <person name="Shi X."/>
            <person name="Du Y."/>
        </authorList>
    </citation>
    <scope>NUCLEOTIDE SEQUENCE [LARGE SCALE GENOMIC DNA]</scope>
    <source>
        <strain evidence="1 2">ATCC 31491</strain>
    </source>
</reference>
<name>A0ABT0FPR8_9ACTN</name>
<evidence type="ECO:0000313" key="2">
    <source>
        <dbReference type="Proteomes" id="UP001317259"/>
    </source>
</evidence>
<comment type="caution">
    <text evidence="1">The sequence shown here is derived from an EMBL/GenBank/DDBJ whole genome shotgun (WGS) entry which is preliminary data.</text>
</comment>
<dbReference type="Proteomes" id="UP001317259">
    <property type="component" value="Unassembled WGS sequence"/>
</dbReference>